<dbReference type="RefSeq" id="WP_021923314.1">
    <property type="nucleotide sequence ID" value="NZ_CVRS01000092.1"/>
</dbReference>
<dbReference type="InterPro" id="IPR052913">
    <property type="entry name" value="Glycopeptide_resist_protein"/>
</dbReference>
<feature type="signal peptide" evidence="1">
    <location>
        <begin position="1"/>
        <end position="27"/>
    </location>
</feature>
<sequence length="282" mass="29971">MKKKVIQILSIALCMVLLSGSTVTANAAKKSSNTGAYQAVFDAEYYYNSNPDLQAAFGYDAQKLFNHFVSSGIYEGRSGCANFNVTIYRANYPDLQAAFGNDLASYCAHYAANGAAEGRNATTLISAGEGAQAAIVRGSCTTKFDPRASRATNIAVAASRINGVVIQPGEEFSFNRTILPRTAANGYVEAPIYVSGKHSTGTGGGICQVSSTMYSAMLNGGILATERHPHSLPVPYLPEGRDATIAGNYYDLRFVNIYNTPLQISAVADLRTGTVSVTLIQQ</sequence>
<reference evidence="3" key="1">
    <citation type="submission" date="2015-05" db="EMBL/GenBank/DDBJ databases">
        <authorList>
            <consortium name="Pathogen Informatics"/>
        </authorList>
    </citation>
    <scope>NUCLEOTIDE SEQUENCE [LARGE SCALE GENOMIC DNA]</scope>
    <source>
        <strain evidence="3">L1-83</strain>
    </source>
</reference>
<evidence type="ECO:0008006" key="4">
    <source>
        <dbReference type="Google" id="ProtNLM"/>
    </source>
</evidence>
<organism evidence="2 3">
    <name type="scientific">Roseburia inulinivorans</name>
    <dbReference type="NCBI Taxonomy" id="360807"/>
    <lineage>
        <taxon>Bacteria</taxon>
        <taxon>Bacillati</taxon>
        <taxon>Bacillota</taxon>
        <taxon>Clostridia</taxon>
        <taxon>Lachnospirales</taxon>
        <taxon>Lachnospiraceae</taxon>
        <taxon>Roseburia</taxon>
    </lineage>
</organism>
<evidence type="ECO:0000313" key="3">
    <source>
        <dbReference type="Proteomes" id="UP000049828"/>
    </source>
</evidence>
<dbReference type="EMBL" id="CVRS01000092">
    <property type="protein sequence ID" value="CRL41594.1"/>
    <property type="molecule type" value="Genomic_DNA"/>
</dbReference>
<dbReference type="InterPro" id="IPR007391">
    <property type="entry name" value="Vancomycin_resist_VanW"/>
</dbReference>
<name>A0A0M6WWI7_9FIRM</name>
<dbReference type="Proteomes" id="UP000049828">
    <property type="component" value="Unassembled WGS sequence"/>
</dbReference>
<proteinExistence type="predicted"/>
<gene>
    <name evidence="2" type="ORF">RIL183_06481</name>
</gene>
<dbReference type="OrthoDB" id="9797191at2"/>
<dbReference type="Pfam" id="PF04294">
    <property type="entry name" value="VanW"/>
    <property type="match status" value="1"/>
</dbReference>
<dbReference type="PANTHER" id="PTHR35788">
    <property type="entry name" value="EXPORTED PROTEIN-RELATED"/>
    <property type="match status" value="1"/>
</dbReference>
<dbReference type="PANTHER" id="PTHR35788:SF1">
    <property type="entry name" value="EXPORTED PROTEIN"/>
    <property type="match status" value="1"/>
</dbReference>
<evidence type="ECO:0000256" key="1">
    <source>
        <dbReference type="SAM" id="SignalP"/>
    </source>
</evidence>
<evidence type="ECO:0000313" key="2">
    <source>
        <dbReference type="EMBL" id="CRL41594.1"/>
    </source>
</evidence>
<dbReference type="STRING" id="360807.ERS852392_00910"/>
<keyword evidence="3" id="KW-1185">Reference proteome</keyword>
<feature type="chain" id="PRO_5005806815" description="Vancomycin resistance protein" evidence="1">
    <location>
        <begin position="28"/>
        <end position="282"/>
    </location>
</feature>
<dbReference type="AlphaFoldDB" id="A0A0M6WWI7"/>
<accession>A0A0M6WWI7</accession>
<keyword evidence="1" id="KW-0732">Signal</keyword>
<protein>
    <recommendedName>
        <fullName evidence="4">Vancomycin resistance protein</fullName>
    </recommendedName>
</protein>